<evidence type="ECO:0000256" key="6">
    <source>
        <dbReference type="ARBA" id="ARBA00022723"/>
    </source>
</evidence>
<evidence type="ECO:0000256" key="4">
    <source>
        <dbReference type="ARBA" id="ARBA00022617"/>
    </source>
</evidence>
<evidence type="ECO:0000256" key="10">
    <source>
        <dbReference type="ARBA" id="ARBA00023004"/>
    </source>
</evidence>
<dbReference type="PANTHER" id="PTHR11351">
    <property type="entry name" value="ACYL-COA DESATURASE"/>
    <property type="match status" value="1"/>
</dbReference>
<evidence type="ECO:0000313" key="17">
    <source>
        <dbReference type="Proteomes" id="UP000521872"/>
    </source>
</evidence>
<dbReference type="InterPro" id="IPR001199">
    <property type="entry name" value="Cyt_B5-like_heme/steroid-bd"/>
</dbReference>
<keyword evidence="6 14" id="KW-0479">Metal-binding</keyword>
<comment type="subcellular location">
    <subcellularLocation>
        <location evidence="1">Membrane</location>
        <topology evidence="1">Multi-pass membrane protein</topology>
    </subcellularLocation>
</comment>
<dbReference type="GO" id="GO:0005506">
    <property type="term" value="F:iron ion binding"/>
    <property type="evidence" value="ECO:0007669"/>
    <property type="project" value="TreeGrafter"/>
</dbReference>
<evidence type="ECO:0000259" key="15">
    <source>
        <dbReference type="PROSITE" id="PS50255"/>
    </source>
</evidence>
<evidence type="ECO:0000256" key="11">
    <source>
        <dbReference type="ARBA" id="ARBA00023098"/>
    </source>
</evidence>
<proteinExistence type="inferred from homology"/>
<dbReference type="PROSITE" id="PS00191">
    <property type="entry name" value="CYTOCHROME_B5_1"/>
    <property type="match status" value="1"/>
</dbReference>
<protein>
    <recommendedName>
        <fullName evidence="15">Cytochrome b5 heme-binding domain-containing protein</fullName>
    </recommendedName>
</protein>
<dbReference type="InterPro" id="IPR036400">
    <property type="entry name" value="Cyt_B5-like_heme/steroid_sf"/>
</dbReference>
<dbReference type="InterPro" id="IPR018506">
    <property type="entry name" value="Cyt_B5_heme-BS"/>
</dbReference>
<evidence type="ECO:0000256" key="12">
    <source>
        <dbReference type="ARBA" id="ARBA00023136"/>
    </source>
</evidence>
<keyword evidence="10 14" id="KW-0408">Iron</keyword>
<name>A0A8H4QK68_9AGAR</name>
<dbReference type="SUPFAM" id="SSF55856">
    <property type="entry name" value="Cytochrome b5-like heme/steroid binding domain"/>
    <property type="match status" value="1"/>
</dbReference>
<comment type="caution">
    <text evidence="16">The sequence shown here is derived from an EMBL/GenBank/DDBJ whole genome shotgun (WGS) entry which is preliminary data.</text>
</comment>
<dbReference type="EMBL" id="JAACJL010000057">
    <property type="protein sequence ID" value="KAF4612235.1"/>
    <property type="molecule type" value="Genomic_DNA"/>
</dbReference>
<dbReference type="GO" id="GO:0004768">
    <property type="term" value="F:stearoyl-CoA 9-desaturase activity"/>
    <property type="evidence" value="ECO:0007669"/>
    <property type="project" value="TreeGrafter"/>
</dbReference>
<dbReference type="Pfam" id="PF00173">
    <property type="entry name" value="Cyt-b5"/>
    <property type="match status" value="1"/>
</dbReference>
<keyword evidence="4 14" id="KW-0349">Heme</keyword>
<dbReference type="GO" id="GO:0005789">
    <property type="term" value="C:endoplasmic reticulum membrane"/>
    <property type="evidence" value="ECO:0007669"/>
    <property type="project" value="TreeGrafter"/>
</dbReference>
<dbReference type="Proteomes" id="UP000521872">
    <property type="component" value="Unassembled WGS sequence"/>
</dbReference>
<evidence type="ECO:0000256" key="14">
    <source>
        <dbReference type="RuleBase" id="RU362121"/>
    </source>
</evidence>
<dbReference type="PROSITE" id="PS50255">
    <property type="entry name" value="CYTOCHROME_B5_2"/>
    <property type="match status" value="1"/>
</dbReference>
<keyword evidence="13" id="KW-0275">Fatty acid biosynthesis</keyword>
<dbReference type="Gene3D" id="3.10.120.10">
    <property type="entry name" value="Cytochrome b5-like heme/steroid binding domain"/>
    <property type="match status" value="1"/>
</dbReference>
<dbReference type="PANTHER" id="PTHR11351:SF31">
    <property type="entry name" value="DESATURASE 1, ISOFORM A-RELATED"/>
    <property type="match status" value="1"/>
</dbReference>
<reference evidence="16 17" key="1">
    <citation type="submission" date="2019-12" db="EMBL/GenBank/DDBJ databases">
        <authorList>
            <person name="Floudas D."/>
            <person name="Bentzer J."/>
            <person name="Ahren D."/>
            <person name="Johansson T."/>
            <person name="Persson P."/>
            <person name="Tunlid A."/>
        </authorList>
    </citation>
    <scope>NUCLEOTIDE SEQUENCE [LARGE SCALE GENOMIC DNA]</scope>
    <source>
        <strain evidence="16 17">CBS 102.39</strain>
    </source>
</reference>
<gene>
    <name evidence="16" type="ORF">D9613_004217</name>
</gene>
<evidence type="ECO:0000256" key="7">
    <source>
        <dbReference type="ARBA" id="ARBA00022832"/>
    </source>
</evidence>
<keyword evidence="9" id="KW-0560">Oxidoreductase</keyword>
<accession>A0A8H4QK68</accession>
<comment type="similarity">
    <text evidence="14">Belongs to the cytochrome b5 family.</text>
</comment>
<keyword evidence="5" id="KW-0812">Transmembrane</keyword>
<feature type="domain" description="Cytochrome b5 heme-binding" evidence="15">
    <location>
        <begin position="221"/>
        <end position="289"/>
    </location>
</feature>
<dbReference type="GO" id="GO:0020037">
    <property type="term" value="F:heme binding"/>
    <property type="evidence" value="ECO:0007669"/>
    <property type="project" value="UniProtKB-UniRule"/>
</dbReference>
<dbReference type="AlphaFoldDB" id="A0A8H4QK68"/>
<keyword evidence="17" id="KW-1185">Reference proteome</keyword>
<comment type="similarity">
    <text evidence="2">Belongs to the fatty acid desaturase type 1 family.</text>
</comment>
<evidence type="ECO:0000256" key="13">
    <source>
        <dbReference type="ARBA" id="ARBA00023160"/>
    </source>
</evidence>
<evidence type="ECO:0000256" key="3">
    <source>
        <dbReference type="ARBA" id="ARBA00022516"/>
    </source>
</evidence>
<keyword evidence="11" id="KW-0443">Lipid metabolism</keyword>
<evidence type="ECO:0000256" key="9">
    <source>
        <dbReference type="ARBA" id="ARBA00023002"/>
    </source>
</evidence>
<keyword evidence="8" id="KW-1133">Transmembrane helix</keyword>
<keyword evidence="7" id="KW-0276">Fatty acid metabolism</keyword>
<sequence length="290" mass="32843">MTPYMTPDRRRRYAATRGLFYSHMGWIFFKPTYERMGLIERDDLENDPDIMKPPVCSTSKNEVPLAIFFGFVCPAMIGSMWKDSMGGFVWGGLVARIFTHWDGLQPYSDEDTSKGNLILALLTGGEGNHNFHSFPHDFRSGPSPFDWDPSKWIILGLQNLGLAQSLKRAREEDLVEAVDHMKQKAKFGIIEEPQSNNWHGETWNTLQFQASLISKPGRCIILIDGYAVDVTSYMGEHPGGASILRKYSVKPCTEVDALPKTDWAFNGGLNNHSRAARRRMKELRVAKLVD</sequence>
<evidence type="ECO:0000256" key="5">
    <source>
        <dbReference type="ARBA" id="ARBA00022692"/>
    </source>
</evidence>
<evidence type="ECO:0000256" key="2">
    <source>
        <dbReference type="ARBA" id="ARBA00009295"/>
    </source>
</evidence>
<keyword evidence="3" id="KW-0444">Lipid biosynthesis</keyword>
<evidence type="ECO:0000256" key="8">
    <source>
        <dbReference type="ARBA" id="ARBA00022989"/>
    </source>
</evidence>
<organism evidence="16 17">
    <name type="scientific">Agrocybe pediades</name>
    <dbReference type="NCBI Taxonomy" id="84607"/>
    <lineage>
        <taxon>Eukaryota</taxon>
        <taxon>Fungi</taxon>
        <taxon>Dikarya</taxon>
        <taxon>Basidiomycota</taxon>
        <taxon>Agaricomycotina</taxon>
        <taxon>Agaricomycetes</taxon>
        <taxon>Agaricomycetidae</taxon>
        <taxon>Agaricales</taxon>
        <taxon>Agaricineae</taxon>
        <taxon>Strophariaceae</taxon>
        <taxon>Agrocybe</taxon>
    </lineage>
</organism>
<dbReference type="GO" id="GO:0006636">
    <property type="term" value="P:unsaturated fatty acid biosynthetic process"/>
    <property type="evidence" value="ECO:0007669"/>
    <property type="project" value="TreeGrafter"/>
</dbReference>
<evidence type="ECO:0000256" key="1">
    <source>
        <dbReference type="ARBA" id="ARBA00004141"/>
    </source>
</evidence>
<keyword evidence="12" id="KW-0472">Membrane</keyword>
<evidence type="ECO:0000313" key="16">
    <source>
        <dbReference type="EMBL" id="KAF4612235.1"/>
    </source>
</evidence>
<dbReference type="InterPro" id="IPR015876">
    <property type="entry name" value="Acyl-CoA_DS"/>
</dbReference>